<dbReference type="SUPFAM" id="SSF81901">
    <property type="entry name" value="HCP-like"/>
    <property type="match status" value="1"/>
</dbReference>
<gene>
    <name evidence="6" type="ORF">POCULU_LOCUS2438</name>
</gene>
<dbReference type="PANTHER" id="PTHR44329">
    <property type="entry name" value="SERINE/THREONINE-PROTEIN KINASE TNNI3K-RELATED"/>
    <property type="match status" value="1"/>
</dbReference>
<keyword evidence="4" id="KW-0067">ATP-binding</keyword>
<dbReference type="GO" id="GO:0004674">
    <property type="term" value="F:protein serine/threonine kinase activity"/>
    <property type="evidence" value="ECO:0007669"/>
    <property type="project" value="TreeGrafter"/>
</dbReference>
<dbReference type="GO" id="GO:0007166">
    <property type="term" value="P:cell surface receptor signaling pathway"/>
    <property type="evidence" value="ECO:0007669"/>
    <property type="project" value="InterPro"/>
</dbReference>
<dbReference type="Gene3D" id="1.20.930.20">
    <property type="entry name" value="Adaptor protein Cbl, N-terminal domain"/>
    <property type="match status" value="1"/>
</dbReference>
<evidence type="ECO:0000256" key="1">
    <source>
        <dbReference type="ARBA" id="ARBA00022679"/>
    </source>
</evidence>
<accession>A0A9N8ZK68</accession>
<dbReference type="SMART" id="SM00671">
    <property type="entry name" value="SEL1"/>
    <property type="match status" value="3"/>
</dbReference>
<dbReference type="InterPro" id="IPR059179">
    <property type="entry name" value="MLKL-like_MCAfunc"/>
</dbReference>
<dbReference type="SUPFAM" id="SSF56112">
    <property type="entry name" value="Protein kinase-like (PK-like)"/>
    <property type="match status" value="1"/>
</dbReference>
<protein>
    <submittedName>
        <fullName evidence="6">9127_t:CDS:1</fullName>
    </submittedName>
</protein>
<dbReference type="PROSITE" id="PS00109">
    <property type="entry name" value="PROTEIN_KINASE_TYR"/>
    <property type="match status" value="1"/>
</dbReference>
<dbReference type="InterPro" id="IPR000719">
    <property type="entry name" value="Prot_kinase_dom"/>
</dbReference>
<evidence type="ECO:0000256" key="2">
    <source>
        <dbReference type="ARBA" id="ARBA00022741"/>
    </source>
</evidence>
<organism evidence="6 7">
    <name type="scientific">Paraglomus occultum</name>
    <dbReference type="NCBI Taxonomy" id="144539"/>
    <lineage>
        <taxon>Eukaryota</taxon>
        <taxon>Fungi</taxon>
        <taxon>Fungi incertae sedis</taxon>
        <taxon>Mucoromycota</taxon>
        <taxon>Glomeromycotina</taxon>
        <taxon>Glomeromycetes</taxon>
        <taxon>Paraglomerales</taxon>
        <taxon>Paraglomeraceae</taxon>
        <taxon>Paraglomus</taxon>
    </lineage>
</organism>
<dbReference type="EMBL" id="CAJVPJ010000227">
    <property type="protein sequence ID" value="CAG8498311.1"/>
    <property type="molecule type" value="Genomic_DNA"/>
</dbReference>
<evidence type="ECO:0000313" key="7">
    <source>
        <dbReference type="Proteomes" id="UP000789572"/>
    </source>
</evidence>
<dbReference type="CDD" id="cd21037">
    <property type="entry name" value="MLKL_NTD"/>
    <property type="match status" value="1"/>
</dbReference>
<reference evidence="6" key="1">
    <citation type="submission" date="2021-06" db="EMBL/GenBank/DDBJ databases">
        <authorList>
            <person name="Kallberg Y."/>
            <person name="Tangrot J."/>
            <person name="Rosling A."/>
        </authorList>
    </citation>
    <scope>NUCLEOTIDE SEQUENCE</scope>
    <source>
        <strain evidence="6">IA702</strain>
    </source>
</reference>
<dbReference type="InterPro" id="IPR008266">
    <property type="entry name" value="Tyr_kinase_AS"/>
</dbReference>
<dbReference type="AlphaFoldDB" id="A0A9N8ZK68"/>
<keyword evidence="1" id="KW-0808">Transferase</keyword>
<sequence length="740" mass="84228">MAEISVDSVFSVADGVSAMGEIATTSGVDVLKKFGSAVQVAGDAVKPFLPLIAVVTVTITEIIRIYDTAQHNKRMCGAMHDRVIMAQAAIKLLERRQKENEERFKQQNYYESFLKFVALLKKIRDFLQDVSQLKGFKKFKEASAVESMFNKLSAEFDSTMNMLHFAVAISTEDQQQLDREAVTKDLEDIKDYLNNIEGGITTMDHKISSVLEEISIIKDKVAANTSADKLSRTYEIPPEELHDPVDRRPNDARDKDITRKSYRFQDVAVKKFALPDKKTDDGLKVAKELTILKSLQEGQRIIKFYGTSVVDGARVMVFEWAEKGSLKDYYEATKPEDFPWELKLKLALDVCRGIAFLHETKYLHHDIRCQNVLLTDDFVAKLANFKLSRGFNDKSTAIKIFDHLPWLAPEKLRVLGKEDKERVPYTQKCEIYSYGLLLWELGHQKIPFKGMSPSQIEAHVLADKRESFYWELGPFQQGYTKIVRDAWQGEPRLRPTISELFLELNKLQQTFFPTTRTPNFKPATPPATEISALTLDSPALGDTYRNAEDHRKSVSLNLPSADLPPEFEFELFVPVEEIIPLDEGITAHREGNKEKAWKCFEAHAKLDNPQAIYWKGYYLWEGYVVAKNRKEAAQLFKQAADDGIADAQLRYAFCMVNSEGIKFDKEQFMHYLILSADNGNPSARYNLADVYLNGKLGIPKNEREGVRYLRLAALKDQPKAREMLKALKAKGVDVGDLDDL</sequence>
<evidence type="ECO:0000256" key="3">
    <source>
        <dbReference type="ARBA" id="ARBA00022777"/>
    </source>
</evidence>
<dbReference type="InterPro" id="IPR011990">
    <property type="entry name" value="TPR-like_helical_dom_sf"/>
</dbReference>
<proteinExistence type="predicted"/>
<evidence type="ECO:0000259" key="5">
    <source>
        <dbReference type="PROSITE" id="PS50011"/>
    </source>
</evidence>
<dbReference type="PROSITE" id="PS50011">
    <property type="entry name" value="PROTEIN_KINASE_DOM"/>
    <property type="match status" value="1"/>
</dbReference>
<dbReference type="Pfam" id="PF07714">
    <property type="entry name" value="PK_Tyr_Ser-Thr"/>
    <property type="match status" value="1"/>
</dbReference>
<keyword evidence="7" id="KW-1185">Reference proteome</keyword>
<dbReference type="GO" id="GO:0005524">
    <property type="term" value="F:ATP binding"/>
    <property type="evidence" value="ECO:0007669"/>
    <property type="project" value="UniProtKB-KW"/>
</dbReference>
<keyword evidence="3" id="KW-0418">Kinase</keyword>
<dbReference type="Gene3D" id="1.25.40.10">
    <property type="entry name" value="Tetratricopeptide repeat domain"/>
    <property type="match status" value="1"/>
</dbReference>
<dbReference type="InterPro" id="IPR006597">
    <property type="entry name" value="Sel1-like"/>
</dbReference>
<dbReference type="PANTHER" id="PTHR44329:SF288">
    <property type="entry name" value="MITOGEN-ACTIVATED PROTEIN KINASE KINASE KINASE 20"/>
    <property type="match status" value="1"/>
</dbReference>
<dbReference type="Proteomes" id="UP000789572">
    <property type="component" value="Unassembled WGS sequence"/>
</dbReference>
<dbReference type="InterPro" id="IPR051681">
    <property type="entry name" value="Ser/Thr_Kinases-Pseudokinases"/>
</dbReference>
<dbReference type="InterPro" id="IPR001245">
    <property type="entry name" value="Ser-Thr/Tyr_kinase_cat_dom"/>
</dbReference>
<feature type="domain" description="Protein kinase" evidence="5">
    <location>
        <begin position="219"/>
        <end position="512"/>
    </location>
</feature>
<evidence type="ECO:0000256" key="4">
    <source>
        <dbReference type="ARBA" id="ARBA00022840"/>
    </source>
</evidence>
<name>A0A9N8ZK68_9GLOM</name>
<dbReference type="Pfam" id="PF08238">
    <property type="entry name" value="Sel1"/>
    <property type="match status" value="3"/>
</dbReference>
<dbReference type="InterPro" id="IPR011009">
    <property type="entry name" value="Kinase-like_dom_sf"/>
</dbReference>
<dbReference type="Gene3D" id="1.10.510.10">
    <property type="entry name" value="Transferase(Phosphotransferase) domain 1"/>
    <property type="match status" value="1"/>
</dbReference>
<dbReference type="OrthoDB" id="4062651at2759"/>
<comment type="caution">
    <text evidence="6">The sequence shown here is derived from an EMBL/GenBank/DDBJ whole genome shotgun (WGS) entry which is preliminary data.</text>
</comment>
<dbReference type="InterPro" id="IPR036537">
    <property type="entry name" value="Adaptor_Cbl_N_dom_sf"/>
</dbReference>
<evidence type="ECO:0000313" key="6">
    <source>
        <dbReference type="EMBL" id="CAG8498311.1"/>
    </source>
</evidence>
<keyword evidence="2" id="KW-0547">Nucleotide-binding</keyword>